<dbReference type="GO" id="GO:0005254">
    <property type="term" value="F:chloride channel activity"/>
    <property type="evidence" value="ECO:0007669"/>
    <property type="project" value="UniProtKB-KW"/>
</dbReference>
<organism evidence="12 13">
    <name type="scientific">Cutibacterium granulosum</name>
    <dbReference type="NCBI Taxonomy" id="33011"/>
    <lineage>
        <taxon>Bacteria</taxon>
        <taxon>Bacillati</taxon>
        <taxon>Actinomycetota</taxon>
        <taxon>Actinomycetes</taxon>
        <taxon>Propionibacteriales</taxon>
        <taxon>Propionibacteriaceae</taxon>
        <taxon>Cutibacterium</taxon>
    </lineage>
</organism>
<feature type="compositionally biased region" description="Basic and acidic residues" evidence="10">
    <location>
        <begin position="1"/>
        <end position="18"/>
    </location>
</feature>
<evidence type="ECO:0000313" key="13">
    <source>
        <dbReference type="Proteomes" id="UP000215332"/>
    </source>
</evidence>
<dbReference type="InterPro" id="IPR050368">
    <property type="entry name" value="ClC-type_chloride_channel"/>
</dbReference>
<protein>
    <submittedName>
        <fullName evidence="12">H(+)/Cl(-) exchange transporter ClcA</fullName>
    </submittedName>
</protein>
<proteinExistence type="predicted"/>
<reference evidence="12 13" key="1">
    <citation type="submission" date="2017-06" db="EMBL/GenBank/DDBJ databases">
        <authorList>
            <consortium name="Pathogen Informatics"/>
        </authorList>
    </citation>
    <scope>NUCLEOTIDE SEQUENCE [LARGE SCALE GENOMIC DNA]</scope>
    <source>
        <strain evidence="12 13">NCTC11865</strain>
    </source>
</reference>
<accession>A0A239W740</accession>
<evidence type="ECO:0000256" key="5">
    <source>
        <dbReference type="ARBA" id="ARBA00023065"/>
    </source>
</evidence>
<feature type="region of interest" description="Disordered" evidence="10">
    <location>
        <begin position="1"/>
        <end position="56"/>
    </location>
</feature>
<dbReference type="InterPro" id="IPR001807">
    <property type="entry name" value="ClC"/>
</dbReference>
<dbReference type="GO" id="GO:0034707">
    <property type="term" value="C:chloride channel complex"/>
    <property type="evidence" value="ECO:0007669"/>
    <property type="project" value="UniProtKB-KW"/>
</dbReference>
<dbReference type="InterPro" id="IPR014743">
    <property type="entry name" value="Cl-channel_core"/>
</dbReference>
<comment type="subcellular location">
    <subcellularLocation>
        <location evidence="1">Membrane</location>
        <topology evidence="1">Multi-pass membrane protein</topology>
    </subcellularLocation>
</comment>
<evidence type="ECO:0000256" key="9">
    <source>
        <dbReference type="ARBA" id="ARBA00023303"/>
    </source>
</evidence>
<evidence type="ECO:0000256" key="11">
    <source>
        <dbReference type="SAM" id="Phobius"/>
    </source>
</evidence>
<evidence type="ECO:0000256" key="6">
    <source>
        <dbReference type="ARBA" id="ARBA00023136"/>
    </source>
</evidence>
<evidence type="ECO:0000256" key="3">
    <source>
        <dbReference type="ARBA" id="ARBA00022692"/>
    </source>
</evidence>
<evidence type="ECO:0000256" key="7">
    <source>
        <dbReference type="ARBA" id="ARBA00023173"/>
    </source>
</evidence>
<feature type="transmembrane region" description="Helical" evidence="11">
    <location>
        <begin position="319"/>
        <end position="338"/>
    </location>
</feature>
<keyword evidence="6 11" id="KW-0472">Membrane</keyword>
<gene>
    <name evidence="12" type="primary">clcA</name>
    <name evidence="12" type="ORF">SAMEA4412665_00393</name>
</gene>
<evidence type="ECO:0000256" key="8">
    <source>
        <dbReference type="ARBA" id="ARBA00023214"/>
    </source>
</evidence>
<evidence type="ECO:0000256" key="4">
    <source>
        <dbReference type="ARBA" id="ARBA00022989"/>
    </source>
</evidence>
<feature type="transmembrane region" description="Helical" evidence="11">
    <location>
        <begin position="114"/>
        <end position="135"/>
    </location>
</feature>
<dbReference type="Pfam" id="PF00654">
    <property type="entry name" value="Voltage_CLC"/>
    <property type="match status" value="1"/>
</dbReference>
<keyword evidence="8" id="KW-0868">Chloride</keyword>
<feature type="transmembrane region" description="Helical" evidence="11">
    <location>
        <begin position="66"/>
        <end position="86"/>
    </location>
</feature>
<dbReference type="AlphaFoldDB" id="A0A239W740"/>
<dbReference type="eggNOG" id="COG0038">
    <property type="taxonomic scope" value="Bacteria"/>
</dbReference>
<evidence type="ECO:0000256" key="2">
    <source>
        <dbReference type="ARBA" id="ARBA00022448"/>
    </source>
</evidence>
<dbReference type="PRINTS" id="PR00762">
    <property type="entry name" value="CLCHANNEL"/>
</dbReference>
<dbReference type="Proteomes" id="UP000215332">
    <property type="component" value="Chromosome 1"/>
</dbReference>
<dbReference type="Gene3D" id="1.10.3080.10">
    <property type="entry name" value="Clc chloride channel"/>
    <property type="match status" value="1"/>
</dbReference>
<keyword evidence="2" id="KW-0813">Transport</keyword>
<evidence type="ECO:0000313" key="12">
    <source>
        <dbReference type="EMBL" id="SNV30331.1"/>
    </source>
</evidence>
<keyword evidence="3 11" id="KW-0812">Transmembrane</keyword>
<evidence type="ECO:0000256" key="1">
    <source>
        <dbReference type="ARBA" id="ARBA00004141"/>
    </source>
</evidence>
<dbReference type="PANTHER" id="PTHR43427:SF6">
    <property type="entry name" value="CHLORIDE CHANNEL PROTEIN CLC-E"/>
    <property type="match status" value="1"/>
</dbReference>
<feature type="transmembrane region" description="Helical" evidence="11">
    <location>
        <begin position="358"/>
        <end position="378"/>
    </location>
</feature>
<sequence length="481" mass="50047">MADGDQAPRGDAHDERKIPIPGLTDADGRLEHAKDPRSTASSAPRKGAGVTSDKPIPLSHRLRHTVMVVMAILLTGASSGVIGGLLGRINIAIEVLAFGRHVSASTSGIGEVTFWRRLCAPVIGAAMAGLAWGFLRRREVVTVRTTLDAKQPRRLDPLVQLIDAFAQLIIVGSGSSLGREAAPRQLAAVSAQWVAEVCEADFPLRRTLIASATGAGLAAVYNVPFAGALYALELTLRPNPRTRQGWQQIAICTTVSLLATAMAWLTNHNAPTYTPDPVSTAGWGTWGRATLLGMAVLLVGPLADMVFSHAKRVNPKAHHLYWTVPLGGAIVAGIALLVPQVPGNGQIMMGTLLGTRLTWQLAATFLVAKLLATSVSLTSGAAGGLLTPSLAIGGSTGALLGVLTGATSGETVALVIAGAAGVLAMTQRAPLFAIAFALELTRPKSIVIPLVAVTVGIAWAGWALITSQDHRHGAVGRAPRR</sequence>
<keyword evidence="5" id="KW-0406">Ion transport</keyword>
<keyword evidence="7" id="KW-0869">Chloride channel</keyword>
<dbReference type="KEGG" id="cgrn:4412665_00393"/>
<feature type="transmembrane region" description="Helical" evidence="11">
    <location>
        <begin position="246"/>
        <end position="266"/>
    </location>
</feature>
<dbReference type="SUPFAM" id="SSF81340">
    <property type="entry name" value="Clc chloride channel"/>
    <property type="match status" value="1"/>
</dbReference>
<feature type="compositionally biased region" description="Basic and acidic residues" evidence="10">
    <location>
        <begin position="26"/>
        <end position="37"/>
    </location>
</feature>
<feature type="transmembrane region" description="Helical" evidence="11">
    <location>
        <begin position="445"/>
        <end position="465"/>
    </location>
</feature>
<keyword evidence="9" id="KW-0407">Ion channel</keyword>
<dbReference type="PANTHER" id="PTHR43427">
    <property type="entry name" value="CHLORIDE CHANNEL PROTEIN CLC-E"/>
    <property type="match status" value="1"/>
</dbReference>
<feature type="transmembrane region" description="Helical" evidence="11">
    <location>
        <begin position="385"/>
        <end position="406"/>
    </location>
</feature>
<keyword evidence="4 11" id="KW-1133">Transmembrane helix</keyword>
<evidence type="ECO:0000256" key="10">
    <source>
        <dbReference type="SAM" id="MobiDB-lite"/>
    </source>
</evidence>
<feature type="transmembrane region" description="Helical" evidence="11">
    <location>
        <begin position="412"/>
        <end position="438"/>
    </location>
</feature>
<dbReference type="EMBL" id="LT906441">
    <property type="protein sequence ID" value="SNV30331.1"/>
    <property type="molecule type" value="Genomic_DNA"/>
</dbReference>
<name>A0A239W740_9ACTN</name>
<feature type="transmembrane region" description="Helical" evidence="11">
    <location>
        <begin position="286"/>
        <end position="307"/>
    </location>
</feature>